<dbReference type="InterPro" id="IPR001547">
    <property type="entry name" value="Glyco_hydro_5"/>
</dbReference>
<sequence>MAAIAGCSSQRTDGPETAGPPRLTVEGRWVTDPDGNPVVLRGVSLADPVWSLEHAEKPEEEYWETFRLATDDDAGWHARVLRLPIEPNSISEAGMDAVVDALDRAVELAAERGVYLLVDYHASKRYDTSSIDRRLRSFWDRVAPRYADDTHVLYELFGAPTEPAAGGREAWRTWRDRARPWLSVVRDHAPDTPIVVGSPAWSSLTAYAAAEPFDHDGLLYSAHVYPSWEPRSWEATFGTPALEVPVFVTEWGYTGAEAAGSVTHLIGTAERWGEPFREWVDTHENVHWCAATFDTRRQPAMFDADWTLPDGDDNMGALVKAWLTDRRDDHRPGQETPLPSDEGSPPTPPESVRIVRVQETRATVRWERPQDPDGAVLQYRVTLDDREPTILRGSKRVVELSDLAPDQDYEVRVTAVDERGLESDPASARFSTLALSSPEAAIPRTPSAPSIGAEVDDAWTLAEPNAVDTLLWTDRRLEITATWRALWDENALYVLVDTDDPEGGTDVFAELYLDLDNSREEAYDGENDLQLGIHRGDEYMWQGYHSAPVTGVAEVATTETDRSWRVAFVVPWTEYDVRPIVGSRLGLDVHIGVRDGSERIAKVSWFDESDEAWENPQAFATVELGE</sequence>
<dbReference type="GO" id="GO:0004553">
    <property type="term" value="F:hydrolase activity, hydrolyzing O-glycosyl compounds"/>
    <property type="evidence" value="ECO:0007669"/>
    <property type="project" value="InterPro"/>
</dbReference>
<gene>
    <name evidence="6" type="ordered locus">Htur_2510</name>
</gene>
<dbReference type="PROSITE" id="PS50853">
    <property type="entry name" value="FN3"/>
    <property type="match status" value="1"/>
</dbReference>
<dbReference type="eggNOG" id="arCOG07700">
    <property type="taxonomic scope" value="Archaea"/>
</dbReference>
<dbReference type="InterPro" id="IPR036116">
    <property type="entry name" value="FN3_sf"/>
</dbReference>
<evidence type="ECO:0000256" key="2">
    <source>
        <dbReference type="ARBA" id="ARBA00022801"/>
    </source>
</evidence>
<dbReference type="Gene3D" id="2.60.40.1190">
    <property type="match status" value="1"/>
</dbReference>
<dbReference type="Gene3D" id="3.20.20.80">
    <property type="entry name" value="Glycosidases"/>
    <property type="match status" value="1"/>
</dbReference>
<keyword evidence="7" id="KW-1185">Reference proteome</keyword>
<keyword evidence="2" id="KW-0378">Hydrolase</keyword>
<evidence type="ECO:0000259" key="5">
    <source>
        <dbReference type="PROSITE" id="PS50853"/>
    </source>
</evidence>
<dbReference type="InterPro" id="IPR017853">
    <property type="entry name" value="GH"/>
</dbReference>
<reference evidence="6 7" key="1">
    <citation type="journal article" date="2010" name="Stand. Genomic Sci.">
        <title>Complete genome sequence of Haloterrigena turkmenica type strain (4k).</title>
        <authorList>
            <person name="Saunders E."/>
            <person name="Tindall B.J."/>
            <person name="Fahnrich R."/>
            <person name="Lapidus A."/>
            <person name="Copeland A."/>
            <person name="Del Rio T.G."/>
            <person name="Lucas S."/>
            <person name="Chen F."/>
            <person name="Tice H."/>
            <person name="Cheng J.F."/>
            <person name="Han C."/>
            <person name="Detter J.C."/>
            <person name="Bruce D."/>
            <person name="Goodwin L."/>
            <person name="Chain P."/>
            <person name="Pitluck S."/>
            <person name="Pati A."/>
            <person name="Ivanova N."/>
            <person name="Mavromatis K."/>
            <person name="Chen A."/>
            <person name="Palaniappan K."/>
            <person name="Land M."/>
            <person name="Hauser L."/>
            <person name="Chang Y.J."/>
            <person name="Jeffries C.D."/>
            <person name="Brettin T."/>
            <person name="Rohde M."/>
            <person name="Goker M."/>
            <person name="Bristow J."/>
            <person name="Eisen J.A."/>
            <person name="Markowitz V."/>
            <person name="Hugenholtz P."/>
            <person name="Klenk H.P."/>
            <person name="Kyrpides N.C."/>
        </authorList>
    </citation>
    <scope>NUCLEOTIDE SEQUENCE [LARGE SCALE GENOMIC DNA]</scope>
    <source>
        <strain evidence="7">ATCC 51198 / DSM 5511 / JCM 9101 / NCIMB 13204 / VKM B-1734 / 4k</strain>
    </source>
</reference>
<protein>
    <submittedName>
        <fullName evidence="6">Carbohydrate-binding family 9</fullName>
    </submittedName>
</protein>
<keyword evidence="3" id="KW-0326">Glycosidase</keyword>
<dbReference type="STRING" id="543526.Htur_2510"/>
<dbReference type="Proteomes" id="UP000001903">
    <property type="component" value="Chromosome"/>
</dbReference>
<dbReference type="KEGG" id="htu:Htur_2510"/>
<evidence type="ECO:0000313" key="7">
    <source>
        <dbReference type="Proteomes" id="UP000001903"/>
    </source>
</evidence>
<feature type="region of interest" description="Disordered" evidence="4">
    <location>
        <begin position="1"/>
        <end position="24"/>
    </location>
</feature>
<dbReference type="CAZy" id="CBM9">
    <property type="family name" value="Carbohydrate-Binding Module Family 9"/>
</dbReference>
<dbReference type="EMBL" id="CP001860">
    <property type="protein sequence ID" value="ADB61387.1"/>
    <property type="molecule type" value="Genomic_DNA"/>
</dbReference>
<dbReference type="SUPFAM" id="SSF49344">
    <property type="entry name" value="CBD9-like"/>
    <property type="match status" value="1"/>
</dbReference>
<dbReference type="AlphaFoldDB" id="D2RVV8"/>
<dbReference type="SUPFAM" id="SSF51445">
    <property type="entry name" value="(Trans)glycosidases"/>
    <property type="match status" value="1"/>
</dbReference>
<dbReference type="SUPFAM" id="SSF49265">
    <property type="entry name" value="Fibronectin type III"/>
    <property type="match status" value="1"/>
</dbReference>
<dbReference type="Gene3D" id="2.60.40.10">
    <property type="entry name" value="Immunoglobulins"/>
    <property type="match status" value="1"/>
</dbReference>
<dbReference type="eggNOG" id="arCOG05978">
    <property type="taxonomic scope" value="Archaea"/>
</dbReference>
<dbReference type="GO" id="GO:0000272">
    <property type="term" value="P:polysaccharide catabolic process"/>
    <property type="evidence" value="ECO:0007669"/>
    <property type="project" value="InterPro"/>
</dbReference>
<dbReference type="Pfam" id="PF00041">
    <property type="entry name" value="fn3"/>
    <property type="match status" value="1"/>
</dbReference>
<dbReference type="SMART" id="SM00060">
    <property type="entry name" value="FN3"/>
    <property type="match status" value="1"/>
</dbReference>
<dbReference type="PANTHER" id="PTHR46708">
    <property type="entry name" value="TENASCIN"/>
    <property type="match status" value="1"/>
</dbReference>
<evidence type="ECO:0000256" key="1">
    <source>
        <dbReference type="ARBA" id="ARBA00022737"/>
    </source>
</evidence>
<dbReference type="CAZy" id="GH5">
    <property type="family name" value="Glycoside Hydrolase Family 5"/>
</dbReference>
<keyword evidence="1" id="KW-0677">Repeat</keyword>
<dbReference type="GO" id="GO:0030246">
    <property type="term" value="F:carbohydrate binding"/>
    <property type="evidence" value="ECO:0007669"/>
    <property type="project" value="InterPro"/>
</dbReference>
<dbReference type="PANTHER" id="PTHR46708:SF2">
    <property type="entry name" value="FIBRONECTIN TYPE-III DOMAIN-CONTAINING PROTEIN"/>
    <property type="match status" value="1"/>
</dbReference>
<feature type="domain" description="Fibronectin type-III" evidence="5">
    <location>
        <begin position="348"/>
        <end position="436"/>
    </location>
</feature>
<dbReference type="InterPro" id="IPR003961">
    <property type="entry name" value="FN3_dom"/>
</dbReference>
<organism evidence="6 7">
    <name type="scientific">Haloterrigena turkmenica (strain ATCC 51198 / DSM 5511 / JCM 9101 / NCIMB 13204 / VKM B-1734 / 4k)</name>
    <name type="common">Halococcus turkmenicus</name>
    <dbReference type="NCBI Taxonomy" id="543526"/>
    <lineage>
        <taxon>Archaea</taxon>
        <taxon>Methanobacteriati</taxon>
        <taxon>Methanobacteriota</taxon>
        <taxon>Stenosarchaea group</taxon>
        <taxon>Halobacteria</taxon>
        <taxon>Halobacteriales</taxon>
        <taxon>Natrialbaceae</taxon>
        <taxon>Haloterrigena</taxon>
    </lineage>
</organism>
<feature type="region of interest" description="Disordered" evidence="4">
    <location>
        <begin position="324"/>
        <end position="352"/>
    </location>
</feature>
<evidence type="ECO:0000256" key="4">
    <source>
        <dbReference type="SAM" id="MobiDB-lite"/>
    </source>
</evidence>
<dbReference type="InterPro" id="IPR050991">
    <property type="entry name" value="ECM_Regulatory_Proteins"/>
</dbReference>
<dbReference type="InterPro" id="IPR013783">
    <property type="entry name" value="Ig-like_fold"/>
</dbReference>
<dbReference type="CDD" id="cd00063">
    <property type="entry name" value="FN3"/>
    <property type="match status" value="1"/>
</dbReference>
<feature type="compositionally biased region" description="Basic and acidic residues" evidence="4">
    <location>
        <begin position="324"/>
        <end position="333"/>
    </location>
</feature>
<name>D2RVV8_HALTV</name>
<evidence type="ECO:0000313" key="6">
    <source>
        <dbReference type="EMBL" id="ADB61387.1"/>
    </source>
</evidence>
<evidence type="ECO:0000256" key="3">
    <source>
        <dbReference type="ARBA" id="ARBA00023295"/>
    </source>
</evidence>
<dbReference type="InterPro" id="IPR010502">
    <property type="entry name" value="Carb-bd_dom_fam9"/>
</dbReference>
<accession>D2RVV8</accession>
<dbReference type="Pfam" id="PF00150">
    <property type="entry name" value="Cellulase"/>
    <property type="match status" value="1"/>
</dbReference>
<dbReference type="HOGENOM" id="CLU_436569_0_0_2"/>
<dbReference type="Pfam" id="PF06452">
    <property type="entry name" value="CBM9_1"/>
    <property type="match status" value="1"/>
</dbReference>
<proteinExistence type="predicted"/>